<sequence length="208" mass="23389">MNRFIVGVRFMKLLLPTFILTGLWALYLAFLYGFLPTALEEGPLERMQEAILVFAALLFAAAAFFQRDAGRMASVGVSILCVVFFLRELELPVTGPVTEYLNSDLFRLHEALVVLAVALPYIVLRWQLMPQFLDYLRKFQAWPFLLAAAFLFAGEIAEKFAPTMARPELGMFFEELLETFGYLVLVCLAAHVVCAVFAASESEKAVSR</sequence>
<evidence type="ECO:0000313" key="2">
    <source>
        <dbReference type="EMBL" id="KAA0968983.1"/>
    </source>
</evidence>
<feature type="transmembrane region" description="Helical" evidence="1">
    <location>
        <begin position="72"/>
        <end position="89"/>
    </location>
</feature>
<comment type="caution">
    <text evidence="2">The sequence shown here is derived from an EMBL/GenBank/DDBJ whole genome shotgun (WGS) entry which is preliminary data.</text>
</comment>
<dbReference type="RefSeq" id="WP_149301256.1">
    <property type="nucleotide sequence ID" value="NZ_VTWH01000004.1"/>
</dbReference>
<keyword evidence="3" id="KW-1185">Reference proteome</keyword>
<dbReference type="AlphaFoldDB" id="A0A5B0DRI5"/>
<dbReference type="Proteomes" id="UP000324738">
    <property type="component" value="Unassembled WGS sequence"/>
</dbReference>
<protein>
    <submittedName>
        <fullName evidence="2">Uncharacterized protein</fullName>
    </submittedName>
</protein>
<reference evidence="2 3" key="1">
    <citation type="submission" date="2019-08" db="EMBL/GenBank/DDBJ databases">
        <title>Aureimonas fodiniaquatilis sp. nov., isolated from a coal mine wastewater.</title>
        <authorList>
            <person name="Kim W."/>
        </authorList>
    </citation>
    <scope>NUCLEOTIDE SEQUENCE [LARGE SCALE GENOMIC DNA]</scope>
    <source>
        <strain evidence="2 3">CAU 1482</strain>
    </source>
</reference>
<dbReference type="OrthoDB" id="8116391at2"/>
<gene>
    <name evidence="2" type="ORF">FPY71_15625</name>
</gene>
<name>A0A5B0DRI5_9HYPH</name>
<feature type="transmembrane region" description="Helical" evidence="1">
    <location>
        <begin position="180"/>
        <end position="199"/>
    </location>
</feature>
<evidence type="ECO:0000256" key="1">
    <source>
        <dbReference type="SAM" id="Phobius"/>
    </source>
</evidence>
<organism evidence="2 3">
    <name type="scientific">Aureimonas fodinaquatilis</name>
    <dbReference type="NCBI Taxonomy" id="2565783"/>
    <lineage>
        <taxon>Bacteria</taxon>
        <taxon>Pseudomonadati</taxon>
        <taxon>Pseudomonadota</taxon>
        <taxon>Alphaproteobacteria</taxon>
        <taxon>Hyphomicrobiales</taxon>
        <taxon>Aurantimonadaceae</taxon>
        <taxon>Aureimonas</taxon>
    </lineage>
</organism>
<keyword evidence="1" id="KW-0812">Transmembrane</keyword>
<keyword evidence="1" id="KW-0472">Membrane</keyword>
<feature type="transmembrane region" description="Helical" evidence="1">
    <location>
        <begin position="12"/>
        <end position="35"/>
    </location>
</feature>
<feature type="transmembrane region" description="Helical" evidence="1">
    <location>
        <begin position="109"/>
        <end position="128"/>
    </location>
</feature>
<evidence type="ECO:0000313" key="3">
    <source>
        <dbReference type="Proteomes" id="UP000324738"/>
    </source>
</evidence>
<feature type="transmembrane region" description="Helical" evidence="1">
    <location>
        <begin position="47"/>
        <end position="65"/>
    </location>
</feature>
<proteinExistence type="predicted"/>
<keyword evidence="1" id="KW-1133">Transmembrane helix</keyword>
<accession>A0A5B0DRI5</accession>
<feature type="transmembrane region" description="Helical" evidence="1">
    <location>
        <begin position="140"/>
        <end position="160"/>
    </location>
</feature>
<dbReference type="EMBL" id="VTWH01000004">
    <property type="protein sequence ID" value="KAA0968983.1"/>
    <property type="molecule type" value="Genomic_DNA"/>
</dbReference>